<dbReference type="InterPro" id="IPR045846">
    <property type="entry name" value="POLBc_alpha"/>
</dbReference>
<comment type="catalytic activity">
    <reaction evidence="16">
        <text>DNA(n) + a 2'-deoxyribonucleoside 5'-triphosphate = DNA(n+1) + diphosphate</text>
        <dbReference type="Rhea" id="RHEA:22508"/>
        <dbReference type="Rhea" id="RHEA-COMP:17339"/>
        <dbReference type="Rhea" id="RHEA-COMP:17340"/>
        <dbReference type="ChEBI" id="CHEBI:33019"/>
        <dbReference type="ChEBI" id="CHEBI:61560"/>
        <dbReference type="ChEBI" id="CHEBI:173112"/>
        <dbReference type="EC" id="2.7.7.7"/>
    </reaction>
    <physiologicalReaction direction="left-to-right" evidence="16">
        <dbReference type="Rhea" id="RHEA:22509"/>
    </physiologicalReaction>
</comment>
<keyword evidence="10" id="KW-0863">Zinc-finger</keyword>
<keyword evidence="25" id="KW-1185">Reference proteome</keyword>
<dbReference type="InterPro" id="IPR024647">
    <property type="entry name" value="DNA_pol_a_cat_su_N"/>
</dbReference>
<evidence type="ECO:0000256" key="9">
    <source>
        <dbReference type="ARBA" id="ARBA00022723"/>
    </source>
</evidence>
<feature type="domain" description="DNA polymerase alpha catalytic subunit N-terminal" evidence="23">
    <location>
        <begin position="34"/>
        <end position="95"/>
    </location>
</feature>
<dbReference type="EMBL" id="CABD030123427">
    <property type="status" value="NOT_ANNOTATED_CDS"/>
    <property type="molecule type" value="Genomic_DNA"/>
</dbReference>
<dbReference type="EMBL" id="CABD030123424">
    <property type="status" value="NOT_ANNOTATED_CDS"/>
    <property type="molecule type" value="Genomic_DNA"/>
</dbReference>
<evidence type="ECO:0000256" key="5">
    <source>
        <dbReference type="ARBA" id="ARBA00022553"/>
    </source>
</evidence>
<evidence type="ECO:0000256" key="18">
    <source>
        <dbReference type="RuleBase" id="RU000442"/>
    </source>
</evidence>
<keyword evidence="13" id="KW-0007">Acetylation</keyword>
<evidence type="ECO:0000256" key="15">
    <source>
        <dbReference type="ARBA" id="ARBA00023242"/>
    </source>
</evidence>
<feature type="domain" description="DNA-directed DNA polymerase family B exonuclease" evidence="21">
    <location>
        <begin position="474"/>
        <end position="709"/>
    </location>
</feature>
<evidence type="ECO:0000256" key="6">
    <source>
        <dbReference type="ARBA" id="ARBA00022679"/>
    </source>
</evidence>
<keyword evidence="4" id="KW-0963">Cytoplasm</keyword>
<evidence type="ECO:0000256" key="16">
    <source>
        <dbReference type="ARBA" id="ARBA00047303"/>
    </source>
</evidence>
<dbReference type="FunFam" id="3.90.1600.10:FF:000022">
    <property type="entry name" value="DNA polymerase"/>
    <property type="match status" value="1"/>
</dbReference>
<evidence type="ECO:0000259" key="22">
    <source>
        <dbReference type="Pfam" id="PF08996"/>
    </source>
</evidence>
<reference evidence="24 25" key="2">
    <citation type="journal article" date="2012" name="Nature">
        <title>Insights into hominid evolution from the gorilla genome sequence.</title>
        <authorList>
            <person name="Scally A."/>
            <person name="Dutheil J.Y."/>
            <person name="Hillier L.W."/>
            <person name="Jordan G.E."/>
            <person name="Goodhead I."/>
            <person name="Herrero J."/>
            <person name="Hobolth A."/>
            <person name="Lappalainen T."/>
            <person name="Mailund T."/>
            <person name="Marques-Bonet T."/>
            <person name="McCarthy S."/>
            <person name="Montgomery S.H."/>
            <person name="Schwalie P.C."/>
            <person name="Tang Y.A."/>
            <person name="Ward M.C."/>
            <person name="Xue Y."/>
            <person name="Yngvadottir B."/>
            <person name="Alkan C."/>
            <person name="Andersen L.N."/>
            <person name="Ayub Q."/>
            <person name="Ball E.V."/>
            <person name="Beal K."/>
            <person name="Bradley B.J."/>
            <person name="Chen Y."/>
            <person name="Clee C.M."/>
            <person name="Fitzgerald S."/>
            <person name="Graves T.A."/>
            <person name="Gu Y."/>
            <person name="Heath P."/>
            <person name="Heger A."/>
            <person name="Karakoc E."/>
            <person name="Kolb-Kokocinski A."/>
            <person name="Laird G.K."/>
            <person name="Lunter G."/>
            <person name="Meader S."/>
            <person name="Mort M."/>
            <person name="Mullikin J.C."/>
            <person name="Munch K."/>
            <person name="O'Connor T.D."/>
            <person name="Phillips A.D."/>
            <person name="Prado-Martinez J."/>
            <person name="Rogers A.S."/>
            <person name="Sajjadian S."/>
            <person name="Schmidt D."/>
            <person name="Shaw K."/>
            <person name="Simpson J.T."/>
            <person name="Stenson P.D."/>
            <person name="Turner D.J."/>
            <person name="Vigilant L."/>
            <person name="Vilella A.J."/>
            <person name="Whitener W."/>
            <person name="Zhu B."/>
            <person name="Cooper D.N."/>
            <person name="de Jong P."/>
            <person name="Dermitzakis E.T."/>
            <person name="Eichler E.E."/>
            <person name="Flicek P."/>
            <person name="Goldman N."/>
            <person name="Mundy N.I."/>
            <person name="Ning Z."/>
            <person name="Odom D.T."/>
            <person name="Ponting C.P."/>
            <person name="Quail M.A."/>
            <person name="Ryder O.A."/>
            <person name="Searle S.M."/>
            <person name="Warren W.C."/>
            <person name="Wilson R.K."/>
            <person name="Schierup M.H."/>
            <person name="Rogers J."/>
            <person name="Tyler-Smith C."/>
            <person name="Durbin R."/>
        </authorList>
    </citation>
    <scope>NUCLEOTIDE SEQUENCE [LARGE SCALE GENOMIC DNA]</scope>
</reference>
<keyword evidence="8 18" id="KW-0235">DNA replication</keyword>
<dbReference type="EMBL" id="CABD030123425">
    <property type="status" value="NOT_ANNOTATED_CDS"/>
    <property type="molecule type" value="Genomic_DNA"/>
</dbReference>
<dbReference type="GeneTree" id="ENSGT00550000074891"/>
<evidence type="ECO:0000256" key="1">
    <source>
        <dbReference type="ARBA" id="ARBA00004123"/>
    </source>
</evidence>
<dbReference type="GO" id="GO:0003887">
    <property type="term" value="F:DNA-directed DNA polymerase activity"/>
    <property type="evidence" value="ECO:0007669"/>
    <property type="project" value="UniProtKB-KW"/>
</dbReference>
<dbReference type="CDD" id="cd05532">
    <property type="entry name" value="POLBc_alpha"/>
    <property type="match status" value="1"/>
</dbReference>
<evidence type="ECO:0000256" key="2">
    <source>
        <dbReference type="ARBA" id="ARBA00004514"/>
    </source>
</evidence>
<dbReference type="Pfam" id="PF03104">
    <property type="entry name" value="DNA_pol_B_exo1"/>
    <property type="match status" value="1"/>
</dbReference>
<dbReference type="GO" id="GO:0008270">
    <property type="term" value="F:zinc ion binding"/>
    <property type="evidence" value="ECO:0007669"/>
    <property type="project" value="UniProtKB-KW"/>
</dbReference>
<keyword evidence="12 18" id="KW-0239">DNA-directed DNA polymerase</keyword>
<dbReference type="InterPro" id="IPR012337">
    <property type="entry name" value="RNaseH-like_sf"/>
</dbReference>
<dbReference type="Pfam" id="PF08996">
    <property type="entry name" value="zf-DNA_Pol"/>
    <property type="match status" value="1"/>
</dbReference>
<dbReference type="Pfam" id="PF00136">
    <property type="entry name" value="DNA_pol_B"/>
    <property type="match status" value="1"/>
</dbReference>
<dbReference type="InterPro" id="IPR023211">
    <property type="entry name" value="DNA_pol_palm_dom_sf"/>
</dbReference>
<dbReference type="eggNOG" id="KOG0970">
    <property type="taxonomic scope" value="Eukaryota"/>
</dbReference>
<dbReference type="InterPro" id="IPR036397">
    <property type="entry name" value="RNaseH_sf"/>
</dbReference>
<evidence type="ECO:0000256" key="10">
    <source>
        <dbReference type="ARBA" id="ARBA00022771"/>
    </source>
</evidence>
<dbReference type="Gene3D" id="3.30.70.2820">
    <property type="match status" value="1"/>
</dbReference>
<dbReference type="Ensembl" id="ENSGGOT00000016146.3">
    <property type="protein sequence ID" value="ENSGGOP00000015696.3"/>
    <property type="gene ID" value="ENSGGOG00000016072.3"/>
</dbReference>
<evidence type="ECO:0000256" key="8">
    <source>
        <dbReference type="ARBA" id="ARBA00022705"/>
    </source>
</evidence>
<dbReference type="EMBL" id="CABD030123423">
    <property type="status" value="NOT_ANNOTATED_CDS"/>
    <property type="molecule type" value="Genomic_DNA"/>
</dbReference>
<evidence type="ECO:0000259" key="20">
    <source>
        <dbReference type="Pfam" id="PF00136"/>
    </source>
</evidence>
<keyword evidence="11" id="KW-0862">Zinc</keyword>
<keyword evidence="9" id="KW-0479">Metal-binding</keyword>
<dbReference type="HOGENOM" id="CLU_001718_0_0_1"/>
<dbReference type="Gene3D" id="2.40.50.730">
    <property type="match status" value="1"/>
</dbReference>
<dbReference type="Proteomes" id="UP000001519">
    <property type="component" value="Chromosome X"/>
</dbReference>
<dbReference type="FunFam" id="3.90.1600.10:FF:000023">
    <property type="entry name" value="DNA polymerase"/>
    <property type="match status" value="1"/>
</dbReference>
<feature type="compositionally biased region" description="Basic and acidic residues" evidence="19">
    <location>
        <begin position="105"/>
        <end position="115"/>
    </location>
</feature>
<dbReference type="FunFam" id="3.30.70.2820:FF:000001">
    <property type="entry name" value="DNA polymerase"/>
    <property type="match status" value="1"/>
</dbReference>
<evidence type="ECO:0000256" key="13">
    <source>
        <dbReference type="ARBA" id="ARBA00022990"/>
    </source>
</evidence>
<comment type="similarity">
    <text evidence="3 18">Belongs to the DNA polymerase type-B family.</text>
</comment>
<dbReference type="InterPro" id="IPR043502">
    <property type="entry name" value="DNA/RNA_pol_sf"/>
</dbReference>
<dbReference type="FunFam" id="1.10.132.60:FF:000006">
    <property type="entry name" value="DNA polymerase"/>
    <property type="match status" value="1"/>
</dbReference>
<dbReference type="Gene3D" id="3.30.420.10">
    <property type="entry name" value="Ribonuclease H-like superfamily/Ribonuclease H"/>
    <property type="match status" value="1"/>
</dbReference>
<dbReference type="GO" id="GO:0000731">
    <property type="term" value="P:DNA synthesis involved in DNA repair"/>
    <property type="evidence" value="ECO:0007669"/>
    <property type="project" value="UniProtKB-ARBA"/>
</dbReference>
<dbReference type="InterPro" id="IPR015088">
    <property type="entry name" value="Znf_DNA-dir_DNA_pol_B_alpha"/>
</dbReference>
<dbReference type="InterPro" id="IPR006172">
    <property type="entry name" value="DNA-dir_DNA_pol_B"/>
</dbReference>
<evidence type="ECO:0000259" key="23">
    <source>
        <dbReference type="Pfam" id="PF12254"/>
    </source>
</evidence>
<dbReference type="FunFam" id="3.30.420.10:FF:000018">
    <property type="entry name" value="DNA polymerase"/>
    <property type="match status" value="1"/>
</dbReference>
<dbReference type="GO" id="GO:1902975">
    <property type="term" value="P:mitotic DNA replication initiation"/>
    <property type="evidence" value="ECO:0007669"/>
    <property type="project" value="InterPro"/>
</dbReference>
<dbReference type="GO" id="GO:0003677">
    <property type="term" value="F:DNA binding"/>
    <property type="evidence" value="ECO:0007669"/>
    <property type="project" value="UniProtKB-KW"/>
</dbReference>
<protein>
    <recommendedName>
        <fullName evidence="18">DNA polymerase</fullName>
        <ecNumber evidence="18">2.7.7.7</ecNumber>
    </recommendedName>
</protein>
<dbReference type="Gene3D" id="3.90.1600.10">
    <property type="entry name" value="Palm domain of DNA polymerase"/>
    <property type="match status" value="1"/>
</dbReference>
<dbReference type="SMART" id="SM00486">
    <property type="entry name" value="POLBc"/>
    <property type="match status" value="1"/>
</dbReference>
<dbReference type="SUPFAM" id="SSF56672">
    <property type="entry name" value="DNA/RNA polymerases"/>
    <property type="match status" value="1"/>
</dbReference>
<dbReference type="Pfam" id="PF12254">
    <property type="entry name" value="DNA_pol_alpha_N"/>
    <property type="match status" value="1"/>
</dbReference>
<organism evidence="24 25">
    <name type="scientific">Gorilla gorilla gorilla</name>
    <name type="common">Western lowland gorilla</name>
    <dbReference type="NCBI Taxonomy" id="9595"/>
    <lineage>
        <taxon>Eukaryota</taxon>
        <taxon>Metazoa</taxon>
        <taxon>Chordata</taxon>
        <taxon>Craniata</taxon>
        <taxon>Vertebrata</taxon>
        <taxon>Euteleostomi</taxon>
        <taxon>Mammalia</taxon>
        <taxon>Eutheria</taxon>
        <taxon>Euarchontoglires</taxon>
        <taxon>Primates</taxon>
        <taxon>Haplorrhini</taxon>
        <taxon>Catarrhini</taxon>
        <taxon>Hominidae</taxon>
        <taxon>Gorilla</taxon>
    </lineage>
</organism>
<keyword evidence="6 18" id="KW-0808">Transferase</keyword>
<reference evidence="25" key="1">
    <citation type="submission" date="2011-05" db="EMBL/GenBank/DDBJ databases">
        <title>Insights into the evolution of the great apes provided by the gorilla genome.</title>
        <authorList>
            <person name="Scally A."/>
        </authorList>
    </citation>
    <scope>NUCLEOTIDE SEQUENCE [LARGE SCALE GENOMIC DNA]</scope>
</reference>
<keyword evidence="15" id="KW-0539">Nucleus</keyword>
<evidence type="ECO:0000259" key="21">
    <source>
        <dbReference type="Pfam" id="PF03104"/>
    </source>
</evidence>
<dbReference type="PANTHER" id="PTHR45861">
    <property type="entry name" value="DNA POLYMERASE ALPHA CATALYTIC SUBUNIT"/>
    <property type="match status" value="1"/>
</dbReference>
<evidence type="ECO:0000256" key="12">
    <source>
        <dbReference type="ARBA" id="ARBA00022932"/>
    </source>
</evidence>
<dbReference type="EMBL" id="CABD030123429">
    <property type="status" value="NOT_ANNOTATED_CDS"/>
    <property type="molecule type" value="Genomic_DNA"/>
</dbReference>
<reference evidence="24" key="3">
    <citation type="submission" date="2025-08" db="UniProtKB">
        <authorList>
            <consortium name="Ensembl"/>
        </authorList>
    </citation>
    <scope>IDENTIFICATION</scope>
</reference>
<dbReference type="InterPro" id="IPR017964">
    <property type="entry name" value="DNA-dir_DNA_pol_B_CS"/>
</dbReference>
<evidence type="ECO:0000256" key="14">
    <source>
        <dbReference type="ARBA" id="ARBA00023125"/>
    </source>
</evidence>
<dbReference type="PANTHER" id="PTHR45861:SF1">
    <property type="entry name" value="DNA POLYMERASE ALPHA CATALYTIC SUBUNIT"/>
    <property type="match status" value="1"/>
</dbReference>
<keyword evidence="14 18" id="KW-0238">DNA-binding</keyword>
<evidence type="ECO:0000256" key="3">
    <source>
        <dbReference type="ARBA" id="ARBA00005755"/>
    </source>
</evidence>
<dbReference type="Gene3D" id="1.10.287.690">
    <property type="entry name" value="Helix hairpin bin"/>
    <property type="match status" value="1"/>
</dbReference>
<dbReference type="CDD" id="cd05776">
    <property type="entry name" value="DNA_polB_alpha_exo"/>
    <property type="match status" value="1"/>
</dbReference>
<dbReference type="Gene3D" id="1.10.132.60">
    <property type="entry name" value="DNA polymerase family B, C-terminal domain"/>
    <property type="match status" value="1"/>
</dbReference>
<dbReference type="FunFam" id="1.10.3200.20:FF:000001">
    <property type="entry name" value="DNA polymerase"/>
    <property type="match status" value="1"/>
</dbReference>
<keyword evidence="7 18" id="KW-0548">Nucleotidyltransferase</keyword>
<dbReference type="FunFam" id="1.10.287.690:FF:000003">
    <property type="entry name" value="DNA polymerase"/>
    <property type="match status" value="1"/>
</dbReference>
<dbReference type="EMBL" id="CABD030123428">
    <property type="status" value="NOT_ANNOTATED_CDS"/>
    <property type="molecule type" value="Genomic_DNA"/>
</dbReference>
<evidence type="ECO:0000256" key="19">
    <source>
        <dbReference type="SAM" id="MobiDB-lite"/>
    </source>
</evidence>
<sequence length="1450" mass="164648">CSFFLFSALSDSGSFVSSRARREKKSKKGRQEALERLKKAKAGEKYKYEVEDFTGVYEEVDEEQYSKLVQARQDDDWIVDDDGIGYVEDGREIFDDDLEDDALDADEKGKDGKARNKDKRNVKKLAVTKPNNIKSMFIACAGKKTADKAVDLSKDDLLGDILQDLNTETPQITPPPVMILKKKRSIGASPNPFSMHTATAVPSGKIASPVSRKEPPLTPVPLKRAEFAGDDVQVESTEEEQESGAMEFEDGDFDEPMEAEEVDLEPMAAKAWDQESEPAEEVKQEADSGKGTMSYLGSFLPDVSCWDIDQEGDSSFSVQEVQVDSSHLPLVKGADEEQVFHFYWLDAYEDQYNQPGVVFLFGKVWIESAETHVSCCVMVKNIERTLYFLPREMKIDLNTGKETGTPISMKDVYEEFDEKIATKYKIMKFKSKPVEKNYAFEIPDVPEKSEYLEVKYSAEMPQLPQDLKGETFSHVFGTNTSSLELFLMNRKIKGPCWLEVKSPQLLNQPVSWCKVEAMALKPDLVNVIKDVSPPPLVVMAFSMKTMQNAKNHQNEIIAMAALVHHSFALDKAAPKPPFQSHFCVVSKPKDCIFPYAFKEVIEKKNVKVEVAATERTLLGFFLAKVHKIDPDIIVGHNIYGFELEVLLQRINVCKAPHWSKIGRLKRSNMPKLGGRSGFGERNATCGRMICDVEISAKELIRCKSYHLSELVQQILKTERVVIPMENIQNMYSESSQLLYLLEHTWKDAKFILQIMCELNVLPLALQITNIAGNIMSRTLMGGRSERNEFLLLHAFYENNYIVPDKQIFRKPQQKLGDEDEEIDGDTNKYKKGRKKAAYAGGLVLDPKVGFYDKFILLLDFNSLYPSIIQEFNICFTTVQRVASEAQKVTEDGEQEQIPELPDPSLEMGILPREIRKLVERRKQVKQLMKQQDLNPDLILQYDIRQKALKLTANSMYGCLGFSYSRFYAKPLAALVTYKGREMNLEVIYGDTDSIMINTNSTNLEEVFKLGNKVKSEVNKLYKLLEIDIDGVFKSLLLLKKKKYAALVVEPTSDGNYVTKQELKGLDIVRRDWCDLAKDTGNFVIGQILSDQSRDTIVENIQKRLIEIGENVLNGSVPVSQFEINKALTKDPQDYPDKKSLPHVHVALWINSQGGRKVKAGDTVSYVICQDGSNLTASQRAYAPEQLQKQDNLTIDTQYYLAQQIHPVVARICEPIDGIDAVLIATWLGLDPTQFRVHHYHKDEENDALLGGPAQLTDEEKYRDCERFKCPCPTCGTENIYDNVFDGSGTDMEPSLYRCSNIDCKASPLTFTVQLSNKLIMDIRRFIKKYYDGWLTCEEPTCRNRTRHLPLQFSRTGPLCPACMKATLQPEYSDKSLYTQLCFYRYIFDAECALEKLTTDHEKDKLKKQFFTPKVLQDYRKLKNTAEQFLSRSGYSEVNLSKLFAGCAVKS</sequence>
<dbReference type="GO" id="GO:0000166">
    <property type="term" value="F:nucleotide binding"/>
    <property type="evidence" value="ECO:0007669"/>
    <property type="project" value="InterPro"/>
</dbReference>
<evidence type="ECO:0000256" key="7">
    <source>
        <dbReference type="ARBA" id="ARBA00022695"/>
    </source>
</evidence>
<evidence type="ECO:0000313" key="24">
    <source>
        <dbReference type="Ensembl" id="ENSGGOP00000015696.3"/>
    </source>
</evidence>
<dbReference type="PRINTS" id="PR00106">
    <property type="entry name" value="DNAPOLB"/>
</dbReference>
<dbReference type="PROSITE" id="PS00116">
    <property type="entry name" value="DNA_POLYMERASE_B"/>
    <property type="match status" value="1"/>
</dbReference>
<keyword evidence="5" id="KW-0597">Phosphoprotein</keyword>
<proteinExistence type="inferred from homology"/>
<dbReference type="SUPFAM" id="SSF53098">
    <property type="entry name" value="Ribonuclease H-like"/>
    <property type="match status" value="1"/>
</dbReference>
<dbReference type="GO" id="GO:0005829">
    <property type="term" value="C:cytosol"/>
    <property type="evidence" value="ECO:0007669"/>
    <property type="project" value="UniProtKB-SubCell"/>
</dbReference>
<dbReference type="InterPro" id="IPR042087">
    <property type="entry name" value="DNA_pol_B_thumb"/>
</dbReference>
<dbReference type="Bgee" id="ENSGGOG00000016072">
    <property type="expression patterns" value="Expressed in heart and 6 other cell types or tissues"/>
</dbReference>
<dbReference type="NCBIfam" id="TIGR00592">
    <property type="entry name" value="pol2"/>
    <property type="match status" value="1"/>
</dbReference>
<feature type="domain" description="DNA-directed DNA polymerase family B multifunctional" evidence="20">
    <location>
        <begin position="982"/>
        <end position="1215"/>
    </location>
</feature>
<dbReference type="EMBL" id="CABD030123426">
    <property type="status" value="NOT_ANNOTATED_CDS"/>
    <property type="molecule type" value="Genomic_DNA"/>
</dbReference>
<feature type="region of interest" description="Disordered" evidence="19">
    <location>
        <begin position="98"/>
        <end position="122"/>
    </location>
</feature>
<gene>
    <name evidence="24" type="primary">POLA1</name>
</gene>
<accession>G3RJ26</accession>
<dbReference type="GO" id="GO:0005658">
    <property type="term" value="C:alpha DNA polymerase:primase complex"/>
    <property type="evidence" value="ECO:0007669"/>
    <property type="project" value="UniProtKB-ARBA"/>
</dbReference>
<reference evidence="24" key="4">
    <citation type="submission" date="2025-09" db="UniProtKB">
        <authorList>
            <consortium name="Ensembl"/>
        </authorList>
    </citation>
    <scope>IDENTIFICATION</scope>
</reference>
<evidence type="ECO:0000313" key="25">
    <source>
        <dbReference type="Proteomes" id="UP000001519"/>
    </source>
</evidence>
<dbReference type="InterPro" id="IPR038256">
    <property type="entry name" value="Pol_alpha_znc_sf"/>
</dbReference>
<dbReference type="InterPro" id="IPR006134">
    <property type="entry name" value="DNA-dir_DNA_pol_B_multi_dom"/>
</dbReference>
<dbReference type="InterPro" id="IPR006133">
    <property type="entry name" value="DNA-dir_DNA_pol_B_exonuc"/>
</dbReference>
<feature type="region of interest" description="Disordered" evidence="19">
    <location>
        <begin position="231"/>
        <end position="250"/>
    </location>
</feature>
<comment type="subunit">
    <text evidence="17">Component of the alpha DNA polymerase complex (also known as the alpha DNA polymerase-primase complex) consisting of four subunits: the catalytic subunit POLA1, the regulatory subunit POLA2, and the primase complex subunits PRIM1 and PRIM2 respectively. Interacts with PARP1; this interaction functions as part of the control of replication fork progression. Interacts with MCM10 and WDHD1; these interactions recruit the polymerase alpha complex to the pre-replicative complex bound to DNA. Interacts with RPA1; this interaction stabilizes the replicative complex and reduces the misincorporation rate of DNA polymerase alpha by acting as a fidelity clamp.</text>
</comment>
<dbReference type="SUPFAM" id="SSF90234">
    <property type="entry name" value="Zinc finger domain of DNA polymerase-alpha"/>
    <property type="match status" value="1"/>
</dbReference>
<dbReference type="Gene3D" id="1.10.3200.20">
    <property type="entry name" value="DNA Polymerase alpha, zinc finger"/>
    <property type="match status" value="1"/>
</dbReference>
<comment type="subcellular location">
    <subcellularLocation>
        <location evidence="2">Cytoplasm</location>
        <location evidence="2">Cytosol</location>
    </subcellularLocation>
    <subcellularLocation>
        <location evidence="1">Nucleus</location>
    </subcellularLocation>
</comment>
<evidence type="ECO:0000256" key="11">
    <source>
        <dbReference type="ARBA" id="ARBA00022833"/>
    </source>
</evidence>
<feature type="domain" description="Zinc finger DNA-directed DNA polymerase family B alpha" evidence="22">
    <location>
        <begin position="1254"/>
        <end position="1443"/>
    </location>
</feature>
<dbReference type="EC" id="2.7.7.7" evidence="18"/>
<evidence type="ECO:0000256" key="4">
    <source>
        <dbReference type="ARBA" id="ARBA00022490"/>
    </source>
</evidence>
<dbReference type="FunFam" id="2.40.50.730:FF:000001">
    <property type="entry name" value="DNA polymerase"/>
    <property type="match status" value="1"/>
</dbReference>
<name>G3RJ26_GORGO</name>
<evidence type="ECO:0000256" key="17">
    <source>
        <dbReference type="ARBA" id="ARBA00065999"/>
    </source>
</evidence>